<dbReference type="PANTHER" id="PTHR24123">
    <property type="entry name" value="ANKYRIN REPEAT-CONTAINING"/>
    <property type="match status" value="1"/>
</dbReference>
<dbReference type="EMBL" id="JAWRCO010000001">
    <property type="protein sequence ID" value="MDW6003289.1"/>
    <property type="molecule type" value="Genomic_DNA"/>
</dbReference>
<dbReference type="InterPro" id="IPR036770">
    <property type="entry name" value="Ankyrin_rpt-contain_sf"/>
</dbReference>
<dbReference type="AlphaFoldDB" id="A0A1Y6ITW1"/>
<gene>
    <name evidence="5" type="ORF">SBX37_10560</name>
    <name evidence="6" type="ORF">VIM7927_01160</name>
</gene>
<name>A0A1Y6ITW1_9VIBR</name>
<evidence type="ECO:0000256" key="3">
    <source>
        <dbReference type="SAM" id="MobiDB-lite"/>
    </source>
</evidence>
<keyword evidence="4" id="KW-0732">Signal</keyword>
<protein>
    <submittedName>
        <fullName evidence="5">Ankyrin repeat domain-containing protein</fullName>
    </submittedName>
    <submittedName>
        <fullName evidence="6">Ankyrin repeats (3 copies)</fullName>
    </submittedName>
</protein>
<feature type="chain" id="PRO_5012554497" evidence="4">
    <location>
        <begin position="23"/>
        <end position="706"/>
    </location>
</feature>
<dbReference type="InterPro" id="IPR051165">
    <property type="entry name" value="Multifunctional_ANK_Repeat"/>
</dbReference>
<reference evidence="6 7" key="1">
    <citation type="submission" date="2017-05" db="EMBL/GenBank/DDBJ databases">
        <authorList>
            <person name="Song R."/>
            <person name="Chenine A.L."/>
            <person name="Ruprecht R.M."/>
        </authorList>
    </citation>
    <scope>NUCLEOTIDE SEQUENCE [LARGE SCALE GENOMIC DNA]</scope>
    <source>
        <strain evidence="6 7">CECT 7927</strain>
    </source>
</reference>
<dbReference type="Proteomes" id="UP001283366">
    <property type="component" value="Unassembled WGS sequence"/>
</dbReference>
<keyword evidence="2" id="KW-0040">ANK repeat</keyword>
<evidence type="ECO:0000256" key="2">
    <source>
        <dbReference type="ARBA" id="ARBA00023043"/>
    </source>
</evidence>
<keyword evidence="8" id="KW-1185">Reference proteome</keyword>
<feature type="signal peptide" evidence="4">
    <location>
        <begin position="1"/>
        <end position="22"/>
    </location>
</feature>
<evidence type="ECO:0000313" key="5">
    <source>
        <dbReference type="EMBL" id="MDW6003289.1"/>
    </source>
</evidence>
<sequence>MRSLICVLMVFLLAGCAGPIVSDAQKEQIKALPQEQQIDQILLTLEKIPGDNSSKAVRRAIESLLEMSVALQKSGVEATDSQLNRLNQQAEELDWYYQDLSSERYSDFFIAKGADPSVRQARVAAAKGDIKRLKMYYSKGLTRSYKDVYSPLAMAARYNQFGVIAYLLTEEGLDPDADAVYGNNQLYVPLYAAGKYAANPDIVDTLMITGSRARPDTALYYALRNPRGGLISERLAGYGARPEPDALNHALFLAFQDGHMAGTEALMKLGANPTVVSAQICGEVPRIPAQVEFMHRWCQSPVESYYPAMINAIDHGDRDMAEALLLAGFEVNREEYLYTQYPLEHTIYRNQPEIARLLLFSGANPNIDLGGTAGYSLDLAEDHDLPEISRLIRQYGGVNKSSFFNFDTVMKTLTTTAIGAGIYASNVDAYHGTEIFSAAVSDVWSGGQSNSLATLSQRYMKGDISVSDPALARLLKQEQAYQHSKAVAHRNMVNERKKYVAELDKKQRSIIEASRNRKAKSDYAVLRKALLDENKQSVQEKKKAKPAQQHDQQKAKPQPVTYRLSVRGNMKTGDNSEYSGEFTHRNLKVGDIAIRSITTRYRISTIMGQPLVSGSWKWESDSDVTLPYNFAVLLRIENGQTRGYIKIDPSIPKSNKGYGFNASGSPNWKSFICGYQGNQKLNCLNKEQAQMMLKGGQITGMVLTHQ</sequence>
<keyword evidence="1" id="KW-0677">Repeat</keyword>
<organism evidence="6 7">
    <name type="scientific">Vibrio mangrovi</name>
    <dbReference type="NCBI Taxonomy" id="474394"/>
    <lineage>
        <taxon>Bacteria</taxon>
        <taxon>Pseudomonadati</taxon>
        <taxon>Pseudomonadota</taxon>
        <taxon>Gammaproteobacteria</taxon>
        <taxon>Vibrionales</taxon>
        <taxon>Vibrionaceae</taxon>
        <taxon>Vibrio</taxon>
    </lineage>
</organism>
<accession>A0A1Y6ITW1</accession>
<evidence type="ECO:0000256" key="1">
    <source>
        <dbReference type="ARBA" id="ARBA00022737"/>
    </source>
</evidence>
<dbReference type="RefSeq" id="WP_143693129.1">
    <property type="nucleotide sequence ID" value="NZ_AP024883.1"/>
</dbReference>
<proteinExistence type="predicted"/>
<evidence type="ECO:0000313" key="8">
    <source>
        <dbReference type="Proteomes" id="UP001283366"/>
    </source>
</evidence>
<dbReference type="PANTHER" id="PTHR24123:SF141">
    <property type="entry name" value="ANKYRIN 2, ISOFORM U"/>
    <property type="match status" value="1"/>
</dbReference>
<evidence type="ECO:0000313" key="7">
    <source>
        <dbReference type="Proteomes" id="UP000196125"/>
    </source>
</evidence>
<evidence type="ECO:0000313" key="6">
    <source>
        <dbReference type="EMBL" id="SMR99922.1"/>
    </source>
</evidence>
<dbReference type="SMART" id="SM00248">
    <property type="entry name" value="ANK"/>
    <property type="match status" value="4"/>
</dbReference>
<feature type="region of interest" description="Disordered" evidence="3">
    <location>
        <begin position="535"/>
        <end position="560"/>
    </location>
</feature>
<dbReference type="OrthoDB" id="6078309at2"/>
<dbReference type="EMBL" id="FXXI01000001">
    <property type="protein sequence ID" value="SMR99922.1"/>
    <property type="molecule type" value="Genomic_DNA"/>
</dbReference>
<evidence type="ECO:0000256" key="4">
    <source>
        <dbReference type="SAM" id="SignalP"/>
    </source>
</evidence>
<dbReference type="Proteomes" id="UP000196125">
    <property type="component" value="Unassembled WGS sequence"/>
</dbReference>
<reference evidence="5 8" key="2">
    <citation type="submission" date="2023-11" db="EMBL/GenBank/DDBJ databases">
        <title>Plant-associative lifestyle of Vibrio porteresiae and its evolutionary dynamics.</title>
        <authorList>
            <person name="Rameshkumar N."/>
            <person name="Kirti K."/>
        </authorList>
    </citation>
    <scope>NUCLEOTIDE SEQUENCE [LARGE SCALE GENOMIC DNA]</scope>
    <source>
        <strain evidence="5 8">MSSRF38</strain>
    </source>
</reference>
<dbReference type="InterPro" id="IPR002110">
    <property type="entry name" value="Ankyrin_rpt"/>
</dbReference>
<dbReference type="Gene3D" id="1.25.40.20">
    <property type="entry name" value="Ankyrin repeat-containing domain"/>
    <property type="match status" value="2"/>
</dbReference>
<dbReference type="PROSITE" id="PS51257">
    <property type="entry name" value="PROKAR_LIPOPROTEIN"/>
    <property type="match status" value="1"/>
</dbReference>
<dbReference type="SUPFAM" id="SSF48403">
    <property type="entry name" value="Ankyrin repeat"/>
    <property type="match status" value="1"/>
</dbReference>